<proteinExistence type="predicted"/>
<protein>
    <submittedName>
        <fullName evidence="1">Uncharacterized protein</fullName>
    </submittedName>
</protein>
<reference evidence="1 2" key="1">
    <citation type="submission" date="2015-05" db="EMBL/GenBank/DDBJ databases">
        <title>A genomic and transcriptomic approach to investigate the blue pigment phenotype in Pseudomonas fluorescens.</title>
        <authorList>
            <person name="Andreani N.A."/>
            <person name="Cardazzo B."/>
        </authorList>
    </citation>
    <scope>NUCLEOTIDE SEQUENCE [LARGE SCALE GENOMIC DNA]</scope>
    <source>
        <strain evidence="1 2">Ps_22</strain>
    </source>
</reference>
<evidence type="ECO:0000313" key="2">
    <source>
        <dbReference type="Proteomes" id="UP000061348"/>
    </source>
</evidence>
<evidence type="ECO:0000313" key="1">
    <source>
        <dbReference type="EMBL" id="KWV84056.1"/>
    </source>
</evidence>
<dbReference type="EMBL" id="LCYA01000223">
    <property type="protein sequence ID" value="KWV84056.1"/>
    <property type="molecule type" value="Genomic_DNA"/>
</dbReference>
<comment type="caution">
    <text evidence="1">The sequence shown here is derived from an EMBL/GenBank/DDBJ whole genome shotgun (WGS) entry which is preliminary data.</text>
</comment>
<dbReference type="Proteomes" id="UP000061348">
    <property type="component" value="Unassembled WGS sequence"/>
</dbReference>
<gene>
    <name evidence="1" type="ORF">PFLmoz3_06024</name>
</gene>
<name>A0A120G5F5_PSEFL</name>
<accession>A0A120G5F5</accession>
<dbReference type="AlphaFoldDB" id="A0A120G5F5"/>
<sequence length="105" mass="11504">MQASYVGPPQQRAAAVDQPLQFNQARATFHKHLAHPLGDHVIVRHQQHRAGEGQALQQPLGQGLVNEATVSVGGRSDINQTGLPFVFSKMLVKVGLGAFLRYRQQ</sequence>
<organism evidence="1 2">
    <name type="scientific">Pseudomonas fluorescens</name>
    <dbReference type="NCBI Taxonomy" id="294"/>
    <lineage>
        <taxon>Bacteria</taxon>
        <taxon>Pseudomonadati</taxon>
        <taxon>Pseudomonadota</taxon>
        <taxon>Gammaproteobacteria</taxon>
        <taxon>Pseudomonadales</taxon>
        <taxon>Pseudomonadaceae</taxon>
        <taxon>Pseudomonas</taxon>
    </lineage>
</organism>